<keyword evidence="5" id="KW-0175">Coiled coil</keyword>
<dbReference type="CDD" id="cd14687">
    <property type="entry name" value="bZIP_ATF2"/>
    <property type="match status" value="1"/>
</dbReference>
<dbReference type="InterPro" id="IPR051027">
    <property type="entry name" value="bZIP_transcription_factors"/>
</dbReference>
<feature type="compositionally biased region" description="Polar residues" evidence="6">
    <location>
        <begin position="123"/>
        <end position="134"/>
    </location>
</feature>
<dbReference type="SMART" id="SM00338">
    <property type="entry name" value="BRLZ"/>
    <property type="match status" value="1"/>
</dbReference>
<dbReference type="GO" id="GO:0005634">
    <property type="term" value="C:nucleus"/>
    <property type="evidence" value="ECO:0007669"/>
    <property type="project" value="UniProtKB-SubCell"/>
</dbReference>
<protein>
    <recommendedName>
        <fullName evidence="7">BZIP domain-containing protein</fullName>
    </recommendedName>
</protein>
<evidence type="ECO:0000256" key="2">
    <source>
        <dbReference type="ARBA" id="ARBA00023015"/>
    </source>
</evidence>
<feature type="coiled-coil region" evidence="5">
    <location>
        <begin position="166"/>
        <end position="197"/>
    </location>
</feature>
<name>A0A0C3HBY9_OIDMZ</name>
<organism evidence="8 9">
    <name type="scientific">Oidiodendron maius (strain Zn)</name>
    <dbReference type="NCBI Taxonomy" id="913774"/>
    <lineage>
        <taxon>Eukaryota</taxon>
        <taxon>Fungi</taxon>
        <taxon>Dikarya</taxon>
        <taxon>Ascomycota</taxon>
        <taxon>Pezizomycotina</taxon>
        <taxon>Leotiomycetes</taxon>
        <taxon>Leotiomycetes incertae sedis</taxon>
        <taxon>Myxotrichaceae</taxon>
        <taxon>Oidiodendron</taxon>
    </lineage>
</organism>
<dbReference type="Proteomes" id="UP000054321">
    <property type="component" value="Unassembled WGS sequence"/>
</dbReference>
<dbReference type="PANTHER" id="PTHR19304">
    <property type="entry name" value="CYCLIC-AMP RESPONSE ELEMENT BINDING PROTEIN"/>
    <property type="match status" value="1"/>
</dbReference>
<reference evidence="9" key="2">
    <citation type="submission" date="2015-01" db="EMBL/GenBank/DDBJ databases">
        <title>Evolutionary Origins and Diversification of the Mycorrhizal Mutualists.</title>
        <authorList>
            <consortium name="DOE Joint Genome Institute"/>
            <consortium name="Mycorrhizal Genomics Consortium"/>
            <person name="Kohler A."/>
            <person name="Kuo A."/>
            <person name="Nagy L.G."/>
            <person name="Floudas D."/>
            <person name="Copeland A."/>
            <person name="Barry K.W."/>
            <person name="Cichocki N."/>
            <person name="Veneault-Fourrey C."/>
            <person name="LaButti K."/>
            <person name="Lindquist E.A."/>
            <person name="Lipzen A."/>
            <person name="Lundell T."/>
            <person name="Morin E."/>
            <person name="Murat C."/>
            <person name="Riley R."/>
            <person name="Ohm R."/>
            <person name="Sun H."/>
            <person name="Tunlid A."/>
            <person name="Henrissat B."/>
            <person name="Grigoriev I.V."/>
            <person name="Hibbett D.S."/>
            <person name="Martin F."/>
        </authorList>
    </citation>
    <scope>NUCLEOTIDE SEQUENCE [LARGE SCALE GENOMIC DNA]</scope>
    <source>
        <strain evidence="9">Zn</strain>
    </source>
</reference>
<evidence type="ECO:0000256" key="5">
    <source>
        <dbReference type="SAM" id="Coils"/>
    </source>
</evidence>
<gene>
    <name evidence="8" type="ORF">OIDMADRAFT_146088</name>
</gene>
<keyword evidence="3" id="KW-0804">Transcription</keyword>
<dbReference type="GO" id="GO:0003700">
    <property type="term" value="F:DNA-binding transcription factor activity"/>
    <property type="evidence" value="ECO:0007669"/>
    <property type="project" value="InterPro"/>
</dbReference>
<sequence>MNFNLDSLPTVSLEGTSPQLAPLHPRNILERNSPAPTNDIVDIENLNSNDLWLIEQFNASNGSCTTNDGLNKPQFLTHLENAPESSWSTDYCTSSSIASDGTTESNTKISDRPCPKRSRRNGTRQWKQNNSSSPVEKEGKRVAYLERNRVAASKCRKKKAEQVSYLRESENTLVKANRRLKLELAQVKDEVDMLRDLLTTHNSLDNLGLWNCGSGDVSGVQQNLSLFDTSDPCETNTQIPLSILETSYYPTTEVQKKDDMIVSPVDSGIDISSPLMGTAESNDDSGALLDMFTFAREDSMQSDGYTLS</sequence>
<keyword evidence="4" id="KW-0539">Nucleus</keyword>
<dbReference type="OrthoDB" id="295274at2759"/>
<feature type="compositionally biased region" description="Polar residues" evidence="6">
    <location>
        <begin position="1"/>
        <end position="19"/>
    </location>
</feature>
<dbReference type="Gene3D" id="1.20.5.170">
    <property type="match status" value="1"/>
</dbReference>
<feature type="region of interest" description="Disordered" evidence="6">
    <location>
        <begin position="1"/>
        <end position="36"/>
    </location>
</feature>
<feature type="domain" description="BZIP" evidence="7">
    <location>
        <begin position="138"/>
        <end position="201"/>
    </location>
</feature>
<reference evidence="8 9" key="1">
    <citation type="submission" date="2014-04" db="EMBL/GenBank/DDBJ databases">
        <authorList>
            <consortium name="DOE Joint Genome Institute"/>
            <person name="Kuo A."/>
            <person name="Martino E."/>
            <person name="Perotto S."/>
            <person name="Kohler A."/>
            <person name="Nagy L.G."/>
            <person name="Floudas D."/>
            <person name="Copeland A."/>
            <person name="Barry K.W."/>
            <person name="Cichocki N."/>
            <person name="Veneault-Fourrey C."/>
            <person name="LaButti K."/>
            <person name="Lindquist E.A."/>
            <person name="Lipzen A."/>
            <person name="Lundell T."/>
            <person name="Morin E."/>
            <person name="Murat C."/>
            <person name="Sun H."/>
            <person name="Tunlid A."/>
            <person name="Henrissat B."/>
            <person name="Grigoriev I.V."/>
            <person name="Hibbett D.S."/>
            <person name="Martin F."/>
            <person name="Nordberg H.P."/>
            <person name="Cantor M.N."/>
            <person name="Hua S.X."/>
        </authorList>
    </citation>
    <scope>NUCLEOTIDE SEQUENCE [LARGE SCALE GENOMIC DNA]</scope>
    <source>
        <strain evidence="8 9">Zn</strain>
    </source>
</reference>
<keyword evidence="2" id="KW-0805">Transcription regulation</keyword>
<evidence type="ECO:0000313" key="9">
    <source>
        <dbReference type="Proteomes" id="UP000054321"/>
    </source>
</evidence>
<dbReference type="HOGENOM" id="CLU_903436_0_0_1"/>
<dbReference type="PROSITE" id="PS50217">
    <property type="entry name" value="BZIP"/>
    <property type="match status" value="1"/>
</dbReference>
<dbReference type="InterPro" id="IPR046347">
    <property type="entry name" value="bZIP_sf"/>
</dbReference>
<evidence type="ECO:0000256" key="4">
    <source>
        <dbReference type="ARBA" id="ARBA00023242"/>
    </source>
</evidence>
<evidence type="ECO:0000256" key="1">
    <source>
        <dbReference type="ARBA" id="ARBA00004123"/>
    </source>
</evidence>
<evidence type="ECO:0000313" key="8">
    <source>
        <dbReference type="EMBL" id="KIN00695.1"/>
    </source>
</evidence>
<dbReference type="InterPro" id="IPR004827">
    <property type="entry name" value="bZIP"/>
</dbReference>
<keyword evidence="9" id="KW-1185">Reference proteome</keyword>
<dbReference type="InParanoid" id="A0A0C3HBY9"/>
<dbReference type="EMBL" id="KN832877">
    <property type="protein sequence ID" value="KIN00695.1"/>
    <property type="molecule type" value="Genomic_DNA"/>
</dbReference>
<evidence type="ECO:0000256" key="3">
    <source>
        <dbReference type="ARBA" id="ARBA00023163"/>
    </source>
</evidence>
<feature type="region of interest" description="Disordered" evidence="6">
    <location>
        <begin position="85"/>
        <end position="140"/>
    </location>
</feature>
<proteinExistence type="predicted"/>
<dbReference type="AlphaFoldDB" id="A0A0C3HBY9"/>
<evidence type="ECO:0000259" key="7">
    <source>
        <dbReference type="PROSITE" id="PS50217"/>
    </source>
</evidence>
<evidence type="ECO:0000256" key="6">
    <source>
        <dbReference type="SAM" id="MobiDB-lite"/>
    </source>
</evidence>
<accession>A0A0C3HBY9</accession>
<dbReference type="STRING" id="913774.A0A0C3HBY9"/>
<dbReference type="Pfam" id="PF00170">
    <property type="entry name" value="bZIP_1"/>
    <property type="match status" value="1"/>
</dbReference>
<dbReference type="SUPFAM" id="SSF57959">
    <property type="entry name" value="Leucine zipper domain"/>
    <property type="match status" value="1"/>
</dbReference>
<comment type="subcellular location">
    <subcellularLocation>
        <location evidence="1">Nucleus</location>
    </subcellularLocation>
</comment>
<feature type="compositionally biased region" description="Low complexity" evidence="6">
    <location>
        <begin position="85"/>
        <end position="96"/>
    </location>
</feature>
<feature type="compositionally biased region" description="Polar residues" evidence="6">
    <location>
        <begin position="97"/>
        <end position="108"/>
    </location>
</feature>